<dbReference type="InterPro" id="IPR036779">
    <property type="entry name" value="LysM_dom_sf"/>
</dbReference>
<organism evidence="4 5">
    <name type="scientific">Candidatus Competibacter phosphatis</name>
    <dbReference type="NCBI Taxonomy" id="221280"/>
    <lineage>
        <taxon>Bacteria</taxon>
        <taxon>Pseudomonadati</taxon>
        <taxon>Pseudomonadota</taxon>
        <taxon>Gammaproteobacteria</taxon>
        <taxon>Candidatus Competibacteraceae</taxon>
        <taxon>Candidatus Competibacter</taxon>
    </lineage>
</organism>
<evidence type="ECO:0000313" key="5">
    <source>
        <dbReference type="Proteomes" id="UP000760480"/>
    </source>
</evidence>
<keyword evidence="5" id="KW-1185">Reference proteome</keyword>
<dbReference type="CDD" id="cd16894">
    <property type="entry name" value="MltD-like"/>
    <property type="match status" value="1"/>
</dbReference>
<keyword evidence="2" id="KW-0732">Signal</keyword>
<dbReference type="Gene3D" id="1.10.530.10">
    <property type="match status" value="1"/>
</dbReference>
<comment type="caution">
    <text evidence="4">The sequence shown here is derived from an EMBL/GenBank/DDBJ whole genome shotgun (WGS) entry which is preliminary data.</text>
</comment>
<gene>
    <name evidence="4" type="ORF">E4P82_13265</name>
</gene>
<dbReference type="Proteomes" id="UP000760480">
    <property type="component" value="Unassembled WGS sequence"/>
</dbReference>
<dbReference type="SUPFAM" id="SSF53955">
    <property type="entry name" value="Lysozyme-like"/>
    <property type="match status" value="1"/>
</dbReference>
<dbReference type="SUPFAM" id="SSF54106">
    <property type="entry name" value="LysM domain"/>
    <property type="match status" value="1"/>
</dbReference>
<dbReference type="PANTHER" id="PTHR37423">
    <property type="entry name" value="SOLUBLE LYTIC MUREIN TRANSGLYCOSYLASE-RELATED"/>
    <property type="match status" value="1"/>
</dbReference>
<feature type="chain" id="PRO_5045775318" evidence="2">
    <location>
        <begin position="23"/>
        <end position="523"/>
    </location>
</feature>
<dbReference type="EMBL" id="SPMZ01000037">
    <property type="protein sequence ID" value="NMQ20081.1"/>
    <property type="molecule type" value="Genomic_DNA"/>
</dbReference>
<dbReference type="CDD" id="cd00118">
    <property type="entry name" value="LysM"/>
    <property type="match status" value="1"/>
</dbReference>
<accession>A0ABX1TL11</accession>
<dbReference type="PROSITE" id="PS51782">
    <property type="entry name" value="LYSM"/>
    <property type="match status" value="1"/>
</dbReference>
<dbReference type="Pfam" id="PF01464">
    <property type="entry name" value="SLT"/>
    <property type="match status" value="1"/>
</dbReference>
<evidence type="ECO:0000256" key="1">
    <source>
        <dbReference type="ARBA" id="ARBA00007734"/>
    </source>
</evidence>
<dbReference type="InterPro" id="IPR000189">
    <property type="entry name" value="Transglyc_AS"/>
</dbReference>
<dbReference type="PROSITE" id="PS51257">
    <property type="entry name" value="PROKAR_LIPOPROTEIN"/>
    <property type="match status" value="1"/>
</dbReference>
<sequence>MPKPISEIFATLFIALGLSACAAWQPLSGLTEAPAAEQAATVPAPYVDYWQTRDPSEYRRDAVTVRQPVAQSGDAVIQGRSQSAGIATADRQPVVASQDVVIQGKDRSVGTAEKSAGSRVRVVVPVRSGKAADVVARNPPKKPEAAVVETTRVATSTAKRNSRLANRKTGKSLSRSAAAAGGKDLWNRVRGELRLADVQHPRVAAQIEAFKRDPAYLYLFSRRAKPFLHYLVEQIHQRDLPMDLMFVPMVESAFEPTAVSPKEAAGLWQIIPATGEERGLLIADGYDGRFDIHASTDAALGYLRDLNKMFAGDWLLALAAYNAGPGTVQEAIKASNAVRPGAEAQSAAGDPEVATVSDPRPQSLYWDLQLPKETQDYVPKILALAQMVADPQTYGVRLPPIDNRAYLFRVATPPDVKVFDSLAFTALPIDEFLRFNPGFKTEIEPPARAYTLLLPWEQARNLVANVPGARLVGPSKYTVKRGDTLEKIAKRHGVPSQQLAQWNSLSAGGTLKAGQQLTVYPAS</sequence>
<dbReference type="PROSITE" id="PS00922">
    <property type="entry name" value="TRANSGLYCOSYLASE"/>
    <property type="match status" value="1"/>
</dbReference>
<dbReference type="InterPro" id="IPR008258">
    <property type="entry name" value="Transglycosylase_SLT_dom_1"/>
</dbReference>
<dbReference type="InterPro" id="IPR018392">
    <property type="entry name" value="LysM"/>
</dbReference>
<dbReference type="PANTHER" id="PTHR37423:SF2">
    <property type="entry name" value="MEMBRANE-BOUND LYTIC MUREIN TRANSGLYCOSYLASE C"/>
    <property type="match status" value="1"/>
</dbReference>
<comment type="similarity">
    <text evidence="1">Belongs to the transglycosylase Slt family.</text>
</comment>
<dbReference type="SMART" id="SM00257">
    <property type="entry name" value="LysM"/>
    <property type="match status" value="1"/>
</dbReference>
<evidence type="ECO:0000256" key="2">
    <source>
        <dbReference type="SAM" id="SignalP"/>
    </source>
</evidence>
<feature type="domain" description="LysM" evidence="3">
    <location>
        <begin position="475"/>
        <end position="519"/>
    </location>
</feature>
<evidence type="ECO:0000313" key="4">
    <source>
        <dbReference type="EMBL" id="NMQ20081.1"/>
    </source>
</evidence>
<reference evidence="4 5" key="1">
    <citation type="submission" date="2019-03" db="EMBL/GenBank/DDBJ databases">
        <title>Metabolic reconstructions from genomes of highly enriched 'Candidatus Accumulibacter' and 'Candidatus Competibacter' bioreactor populations.</title>
        <authorList>
            <person name="Annavajhala M.K."/>
            <person name="Welles L."/>
            <person name="Abbas B."/>
            <person name="Sorokin D."/>
            <person name="Park H."/>
            <person name="Van Loosdrecht M."/>
            <person name="Chandran K."/>
        </authorList>
    </citation>
    <scope>NUCLEOTIDE SEQUENCE [LARGE SCALE GENOMIC DNA]</scope>
    <source>
        <strain evidence="4 5">SBR_G</strain>
    </source>
</reference>
<proteinExistence type="inferred from homology"/>
<dbReference type="RefSeq" id="WP_169249339.1">
    <property type="nucleotide sequence ID" value="NZ_SPMZ01000037.1"/>
</dbReference>
<evidence type="ECO:0000259" key="3">
    <source>
        <dbReference type="PROSITE" id="PS51782"/>
    </source>
</evidence>
<dbReference type="Gene3D" id="3.10.350.10">
    <property type="entry name" value="LysM domain"/>
    <property type="match status" value="1"/>
</dbReference>
<dbReference type="Pfam" id="PF01476">
    <property type="entry name" value="LysM"/>
    <property type="match status" value="1"/>
</dbReference>
<dbReference type="InterPro" id="IPR023346">
    <property type="entry name" value="Lysozyme-like_dom_sf"/>
</dbReference>
<feature type="signal peptide" evidence="2">
    <location>
        <begin position="1"/>
        <end position="22"/>
    </location>
</feature>
<name>A0ABX1TL11_9GAMM</name>
<protein>
    <submittedName>
        <fullName evidence="4">LysM peptidoglycan-binding domain-containing protein</fullName>
    </submittedName>
</protein>